<sequence>MQAHGDAVHLIVAGDLDHSTRDAFDDAVRAVLTGHPGSIVLDLTAVPFVSSEGAAGLVETSHRSAAIHCRLTIMPSRTVERRLDLLGLTQVLNLSPATPPAAPTPRGRPPTRPGPTPPAPPRPAPTDQRHHSVG</sequence>
<feature type="domain" description="STAS" evidence="2">
    <location>
        <begin position="1"/>
        <end position="93"/>
    </location>
</feature>
<evidence type="ECO:0000256" key="1">
    <source>
        <dbReference type="SAM" id="MobiDB-lite"/>
    </source>
</evidence>
<dbReference type="Proteomes" id="UP001230908">
    <property type="component" value="Unassembled WGS sequence"/>
</dbReference>
<protein>
    <submittedName>
        <fullName evidence="3">STAS domain-containing protein</fullName>
    </submittedName>
</protein>
<comment type="caution">
    <text evidence="3">The sequence shown here is derived from an EMBL/GenBank/DDBJ whole genome shotgun (WGS) entry which is preliminary data.</text>
</comment>
<dbReference type="Gene3D" id="3.30.750.24">
    <property type="entry name" value="STAS domain"/>
    <property type="match status" value="1"/>
</dbReference>
<gene>
    <name evidence="3" type="ORF">RB614_13495</name>
</gene>
<evidence type="ECO:0000259" key="2">
    <source>
        <dbReference type="PROSITE" id="PS50801"/>
    </source>
</evidence>
<reference evidence="3 4" key="1">
    <citation type="submission" date="2023-08" db="EMBL/GenBank/DDBJ databases">
        <title>Phytohabitans sansha sp. nov., isolated from marine sediment.</title>
        <authorList>
            <person name="Zhao Y."/>
            <person name="Yi K."/>
        </authorList>
    </citation>
    <scope>NUCLEOTIDE SEQUENCE [LARGE SCALE GENOMIC DNA]</scope>
    <source>
        <strain evidence="3 4">ZYX-F-186</strain>
    </source>
</reference>
<dbReference type="InterPro" id="IPR002645">
    <property type="entry name" value="STAS_dom"/>
</dbReference>
<proteinExistence type="predicted"/>
<dbReference type="Pfam" id="PF01740">
    <property type="entry name" value="STAS"/>
    <property type="match status" value="1"/>
</dbReference>
<dbReference type="EMBL" id="JAVHUY010000011">
    <property type="protein sequence ID" value="MDQ7905533.1"/>
    <property type="molecule type" value="Genomic_DNA"/>
</dbReference>
<dbReference type="SUPFAM" id="SSF52091">
    <property type="entry name" value="SpoIIaa-like"/>
    <property type="match status" value="1"/>
</dbReference>
<dbReference type="RefSeq" id="WP_308712807.1">
    <property type="nucleotide sequence ID" value="NZ_JAVHUY010000011.1"/>
</dbReference>
<feature type="region of interest" description="Disordered" evidence="1">
    <location>
        <begin position="92"/>
        <end position="134"/>
    </location>
</feature>
<evidence type="ECO:0000313" key="4">
    <source>
        <dbReference type="Proteomes" id="UP001230908"/>
    </source>
</evidence>
<keyword evidence="4" id="KW-1185">Reference proteome</keyword>
<name>A0ABU0ZER9_9ACTN</name>
<organism evidence="3 4">
    <name type="scientific">Phytohabitans maris</name>
    <dbReference type="NCBI Taxonomy" id="3071409"/>
    <lineage>
        <taxon>Bacteria</taxon>
        <taxon>Bacillati</taxon>
        <taxon>Actinomycetota</taxon>
        <taxon>Actinomycetes</taxon>
        <taxon>Micromonosporales</taxon>
        <taxon>Micromonosporaceae</taxon>
    </lineage>
</organism>
<dbReference type="PROSITE" id="PS50801">
    <property type="entry name" value="STAS"/>
    <property type="match status" value="1"/>
</dbReference>
<dbReference type="CDD" id="cd07043">
    <property type="entry name" value="STAS_anti-anti-sigma_factors"/>
    <property type="match status" value="1"/>
</dbReference>
<dbReference type="InterPro" id="IPR036513">
    <property type="entry name" value="STAS_dom_sf"/>
</dbReference>
<accession>A0ABU0ZER9</accession>
<evidence type="ECO:0000313" key="3">
    <source>
        <dbReference type="EMBL" id="MDQ7905533.1"/>
    </source>
</evidence>
<feature type="compositionally biased region" description="Pro residues" evidence="1">
    <location>
        <begin position="97"/>
        <end position="124"/>
    </location>
</feature>